<sequence length="376" mass="39959">MALICLASIPVSNSQKFPTHSKIIGARFYEGENSHDITDFKSPRDSEGHGTHTSSIAAGREVAGASYFGLAEGTGKGGVPRVRIAMYKVCWSSECFSADILAAFDYAIADGVDIISLSFGSSSALPYFEDSIAIGSFHAMRKGILTSASGGNSGPFPLTVSNYAPWILTVAASTIDRKFVAQVKLGNGRVYEVLTQKSQNCLTGSMNSYKVRGKIVFCETDGPGTGIRRANGVGTIMAYPSIPDAASHYLFPATVISTEDGLKVLEYIKSTDLDREPRASILVGETWKDAMAPNVVSFSSRGPNPMNPDVLTPDLTAPGVDIIAAWSPVAPPSPDPEDTRSVKYNIISGTSMSCPHGIGEVTNLASRTRLSSRLFP</sequence>
<comment type="subcellular location">
    <subcellularLocation>
        <location evidence="1">Secreted</location>
    </subcellularLocation>
</comment>
<evidence type="ECO:0000256" key="1">
    <source>
        <dbReference type="ARBA" id="ARBA00004613"/>
    </source>
</evidence>
<dbReference type="PANTHER" id="PTHR10795">
    <property type="entry name" value="PROPROTEIN CONVERTASE SUBTILISIN/KEXIN"/>
    <property type="match status" value="1"/>
</dbReference>
<dbReference type="AlphaFoldDB" id="A0A6A1VWN0"/>
<dbReference type="Proteomes" id="UP000516437">
    <property type="component" value="Chromosome 4"/>
</dbReference>
<protein>
    <submittedName>
        <fullName evidence="6">Cucumisin</fullName>
    </submittedName>
</protein>
<organism evidence="6 7">
    <name type="scientific">Morella rubra</name>
    <name type="common">Chinese bayberry</name>
    <dbReference type="NCBI Taxonomy" id="262757"/>
    <lineage>
        <taxon>Eukaryota</taxon>
        <taxon>Viridiplantae</taxon>
        <taxon>Streptophyta</taxon>
        <taxon>Embryophyta</taxon>
        <taxon>Tracheophyta</taxon>
        <taxon>Spermatophyta</taxon>
        <taxon>Magnoliopsida</taxon>
        <taxon>eudicotyledons</taxon>
        <taxon>Gunneridae</taxon>
        <taxon>Pentapetalae</taxon>
        <taxon>rosids</taxon>
        <taxon>fabids</taxon>
        <taxon>Fagales</taxon>
        <taxon>Myricaceae</taxon>
        <taxon>Morella</taxon>
    </lineage>
</organism>
<dbReference type="OrthoDB" id="4803627at2759"/>
<dbReference type="GO" id="GO:0005576">
    <property type="term" value="C:extracellular region"/>
    <property type="evidence" value="ECO:0007669"/>
    <property type="project" value="UniProtKB-SubCell"/>
</dbReference>
<accession>A0A6A1VWN0</accession>
<dbReference type="InterPro" id="IPR000209">
    <property type="entry name" value="Peptidase_S8/S53_dom"/>
</dbReference>
<keyword evidence="7" id="KW-1185">Reference proteome</keyword>
<dbReference type="Gene3D" id="3.40.50.200">
    <property type="entry name" value="Peptidase S8/S53 domain"/>
    <property type="match status" value="2"/>
</dbReference>
<dbReference type="GO" id="GO:0006508">
    <property type="term" value="P:proteolysis"/>
    <property type="evidence" value="ECO:0007669"/>
    <property type="project" value="InterPro"/>
</dbReference>
<evidence type="ECO:0000259" key="5">
    <source>
        <dbReference type="Pfam" id="PF00082"/>
    </source>
</evidence>
<dbReference type="InterPro" id="IPR036852">
    <property type="entry name" value="Peptidase_S8/S53_dom_sf"/>
</dbReference>
<dbReference type="GO" id="GO:0004252">
    <property type="term" value="F:serine-type endopeptidase activity"/>
    <property type="evidence" value="ECO:0007669"/>
    <property type="project" value="InterPro"/>
</dbReference>
<feature type="domain" description="Peptidase S8/S53" evidence="5">
    <location>
        <begin position="31"/>
        <end position="356"/>
    </location>
</feature>
<dbReference type="InterPro" id="IPR045051">
    <property type="entry name" value="SBT"/>
</dbReference>
<reference evidence="6 7" key="1">
    <citation type="journal article" date="2019" name="Plant Biotechnol. J.">
        <title>The red bayberry genome and genetic basis of sex determination.</title>
        <authorList>
            <person name="Jia H.M."/>
            <person name="Jia H.J."/>
            <person name="Cai Q.L."/>
            <person name="Wang Y."/>
            <person name="Zhao H.B."/>
            <person name="Yang W.F."/>
            <person name="Wang G.Y."/>
            <person name="Li Y.H."/>
            <person name="Zhan D.L."/>
            <person name="Shen Y.T."/>
            <person name="Niu Q.F."/>
            <person name="Chang L."/>
            <person name="Qiu J."/>
            <person name="Zhao L."/>
            <person name="Xie H.B."/>
            <person name="Fu W.Y."/>
            <person name="Jin J."/>
            <person name="Li X.W."/>
            <person name="Jiao Y."/>
            <person name="Zhou C.C."/>
            <person name="Tu T."/>
            <person name="Chai C.Y."/>
            <person name="Gao J.L."/>
            <person name="Fan L.J."/>
            <person name="van de Weg E."/>
            <person name="Wang J.Y."/>
            <person name="Gao Z.S."/>
        </authorList>
    </citation>
    <scope>NUCLEOTIDE SEQUENCE [LARGE SCALE GENOMIC DNA]</scope>
    <source>
        <tissue evidence="6">Leaves</tissue>
    </source>
</reference>
<dbReference type="Pfam" id="PF00082">
    <property type="entry name" value="Peptidase_S8"/>
    <property type="match status" value="1"/>
</dbReference>
<evidence type="ECO:0000256" key="3">
    <source>
        <dbReference type="ARBA" id="ARBA00022729"/>
    </source>
</evidence>
<comment type="caution">
    <text evidence="4">Lacks conserved residue(s) required for the propagation of feature annotation.</text>
</comment>
<evidence type="ECO:0000256" key="2">
    <source>
        <dbReference type="ARBA" id="ARBA00011073"/>
    </source>
</evidence>
<evidence type="ECO:0000313" key="6">
    <source>
        <dbReference type="EMBL" id="KAB1217163.1"/>
    </source>
</evidence>
<name>A0A6A1VWN0_9ROSI</name>
<dbReference type="EMBL" id="RXIC02000022">
    <property type="protein sequence ID" value="KAB1217163.1"/>
    <property type="molecule type" value="Genomic_DNA"/>
</dbReference>
<evidence type="ECO:0000256" key="4">
    <source>
        <dbReference type="PROSITE-ProRule" id="PRU01240"/>
    </source>
</evidence>
<dbReference type="CDD" id="cd02120">
    <property type="entry name" value="PA_subtilisin_like"/>
    <property type="match status" value="1"/>
</dbReference>
<dbReference type="PROSITE" id="PS51892">
    <property type="entry name" value="SUBTILASE"/>
    <property type="match status" value="1"/>
</dbReference>
<keyword evidence="3" id="KW-0732">Signal</keyword>
<comment type="caution">
    <text evidence="6">The sequence shown here is derived from an EMBL/GenBank/DDBJ whole genome shotgun (WGS) entry which is preliminary data.</text>
</comment>
<comment type="similarity">
    <text evidence="2 4">Belongs to the peptidase S8 family.</text>
</comment>
<dbReference type="SUPFAM" id="SSF52743">
    <property type="entry name" value="Subtilisin-like"/>
    <property type="match status" value="1"/>
</dbReference>
<gene>
    <name evidence="6" type="ORF">CJ030_MR4G021158</name>
</gene>
<proteinExistence type="inferred from homology"/>
<evidence type="ECO:0000313" key="7">
    <source>
        <dbReference type="Proteomes" id="UP000516437"/>
    </source>
</evidence>